<dbReference type="EMBL" id="CP026118">
    <property type="protein sequence ID" value="QAS51400.1"/>
    <property type="molecule type" value="Genomic_DNA"/>
</dbReference>
<dbReference type="AlphaFoldDB" id="A0A410M9Q0"/>
<evidence type="ECO:0000313" key="3">
    <source>
        <dbReference type="Proteomes" id="UP000287756"/>
    </source>
</evidence>
<reference evidence="2 3" key="1">
    <citation type="submission" date="2018-01" db="EMBL/GenBank/DDBJ databases">
        <title>The whole genome sequencing and assembly of Halobacillus litoralis ERB031 strain.</title>
        <authorList>
            <person name="Lee S.-J."/>
            <person name="Park M.-K."/>
            <person name="Kim J.-Y."/>
            <person name="Lee Y.-J."/>
            <person name="Yi H."/>
            <person name="Bahn Y.-S."/>
            <person name="Kim J.F."/>
            <person name="Lee D.-W."/>
        </authorList>
    </citation>
    <scope>NUCLEOTIDE SEQUENCE [LARGE SCALE GENOMIC DNA]</scope>
    <source>
        <strain evidence="2 3">ERB 031</strain>
    </source>
</reference>
<dbReference type="Proteomes" id="UP000287756">
    <property type="component" value="Chromosome"/>
</dbReference>
<gene>
    <name evidence="2" type="ORF">HLI_03790</name>
</gene>
<dbReference type="OrthoDB" id="452315at2"/>
<dbReference type="PANTHER" id="PTHR43792">
    <property type="entry name" value="GNAT FAMILY, PUTATIVE (AFU_ORTHOLOGUE AFUA_3G00765)-RELATED-RELATED"/>
    <property type="match status" value="1"/>
</dbReference>
<dbReference type="Pfam" id="PF13302">
    <property type="entry name" value="Acetyltransf_3"/>
    <property type="match status" value="1"/>
</dbReference>
<dbReference type="PANTHER" id="PTHR43792:SF13">
    <property type="entry name" value="ACETYLTRANSFERASE"/>
    <property type="match status" value="1"/>
</dbReference>
<keyword evidence="2" id="KW-0808">Transferase</keyword>
<dbReference type="GO" id="GO:0016747">
    <property type="term" value="F:acyltransferase activity, transferring groups other than amino-acyl groups"/>
    <property type="evidence" value="ECO:0007669"/>
    <property type="project" value="InterPro"/>
</dbReference>
<evidence type="ECO:0000313" key="2">
    <source>
        <dbReference type="EMBL" id="QAS51400.1"/>
    </source>
</evidence>
<dbReference type="Gene3D" id="3.40.630.30">
    <property type="match status" value="1"/>
</dbReference>
<dbReference type="InterPro" id="IPR000182">
    <property type="entry name" value="GNAT_dom"/>
</dbReference>
<dbReference type="RefSeq" id="WP_128523144.1">
    <property type="nucleotide sequence ID" value="NZ_CP026118.1"/>
</dbReference>
<proteinExistence type="predicted"/>
<accession>A0A410M9Q0</accession>
<dbReference type="KEGG" id="hli:HLI_03790"/>
<organism evidence="2 3">
    <name type="scientific">Halobacillus litoralis</name>
    <dbReference type="NCBI Taxonomy" id="45668"/>
    <lineage>
        <taxon>Bacteria</taxon>
        <taxon>Bacillati</taxon>
        <taxon>Bacillota</taxon>
        <taxon>Bacilli</taxon>
        <taxon>Bacillales</taxon>
        <taxon>Bacillaceae</taxon>
        <taxon>Halobacillus</taxon>
    </lineage>
</organism>
<evidence type="ECO:0000259" key="1">
    <source>
        <dbReference type="PROSITE" id="PS51186"/>
    </source>
</evidence>
<feature type="domain" description="N-acetyltransferase" evidence="1">
    <location>
        <begin position="5"/>
        <end position="149"/>
    </location>
</feature>
<dbReference type="InterPro" id="IPR016181">
    <property type="entry name" value="Acyl_CoA_acyltransferase"/>
</dbReference>
<sequence length="149" mass="16940">MELHTERLKLTPCTNESLMTYSTNGYEPGPHIEMYLEELKKEASVFGWGVWLIVDKQTNEIIGDMGFKGKPDEEKSVEVGYGIESAQQNKGYATEALKSIIGWAFNTGSVNKIMAECLEDNAPSIRVLEKVNMIKIHKDEGMLYWQLYK</sequence>
<dbReference type="PROSITE" id="PS51186">
    <property type="entry name" value="GNAT"/>
    <property type="match status" value="1"/>
</dbReference>
<dbReference type="SUPFAM" id="SSF55729">
    <property type="entry name" value="Acyl-CoA N-acyltransferases (Nat)"/>
    <property type="match status" value="1"/>
</dbReference>
<name>A0A410M9Q0_9BACI</name>
<dbReference type="InterPro" id="IPR051531">
    <property type="entry name" value="N-acetyltransferase"/>
</dbReference>
<protein>
    <submittedName>
        <fullName evidence="2">GNAT family N-acetyltransferase</fullName>
    </submittedName>
</protein>